<dbReference type="Gene3D" id="3.30.70.1070">
    <property type="entry name" value="Sporulation related repeat"/>
    <property type="match status" value="1"/>
</dbReference>
<dbReference type="Pfam" id="PF05036">
    <property type="entry name" value="SPOR"/>
    <property type="match status" value="1"/>
</dbReference>
<organism evidence="2 3">
    <name type="scientific">Neorhizobium turbinariae</name>
    <dbReference type="NCBI Taxonomy" id="2937795"/>
    <lineage>
        <taxon>Bacteria</taxon>
        <taxon>Pseudomonadati</taxon>
        <taxon>Pseudomonadota</taxon>
        <taxon>Alphaproteobacteria</taxon>
        <taxon>Hyphomicrobiales</taxon>
        <taxon>Rhizobiaceae</taxon>
        <taxon>Rhizobium/Agrobacterium group</taxon>
        <taxon>Neorhizobium</taxon>
    </lineage>
</organism>
<evidence type="ECO:0000259" key="1">
    <source>
        <dbReference type="PROSITE" id="PS51724"/>
    </source>
</evidence>
<proteinExistence type="predicted"/>
<dbReference type="InterPro" id="IPR007730">
    <property type="entry name" value="SPOR-like_dom"/>
</dbReference>
<protein>
    <submittedName>
        <fullName evidence="2">SPOR domain-containing protein</fullName>
    </submittedName>
</protein>
<evidence type="ECO:0000313" key="3">
    <source>
        <dbReference type="Proteomes" id="UP001202827"/>
    </source>
</evidence>
<name>A0ABT0ISU7_9HYPH</name>
<dbReference type="InterPro" id="IPR036680">
    <property type="entry name" value="SPOR-like_sf"/>
</dbReference>
<evidence type="ECO:0000313" key="2">
    <source>
        <dbReference type="EMBL" id="MCK8780931.1"/>
    </source>
</evidence>
<dbReference type="EMBL" id="JALPRY010000014">
    <property type="protein sequence ID" value="MCK8780931.1"/>
    <property type="molecule type" value="Genomic_DNA"/>
</dbReference>
<accession>A0ABT0ISU7</accession>
<sequence>MIQIASLPTQADAQKSYQSLSAKFGNVIGGRGVDIRAAEIAGKGTFYRVRIPAGSKAEAVALCEKYRAAGGNCLVAR</sequence>
<reference evidence="2 3" key="1">
    <citation type="submission" date="2022-04" db="EMBL/GenBank/DDBJ databases">
        <title>Rhizobium coralii sp. nov., isolated from coral Turbinaria peltata.</title>
        <authorList>
            <person name="Sun H."/>
        </authorList>
    </citation>
    <scope>NUCLEOTIDE SEQUENCE [LARGE SCALE GENOMIC DNA]</scope>
    <source>
        <strain evidence="2 3">NTR19</strain>
    </source>
</reference>
<gene>
    <name evidence="2" type="ORF">M0654_13150</name>
</gene>
<feature type="domain" description="SPOR" evidence="1">
    <location>
        <begin position="1"/>
        <end position="77"/>
    </location>
</feature>
<dbReference type="Proteomes" id="UP001202827">
    <property type="component" value="Unassembled WGS sequence"/>
</dbReference>
<dbReference type="PROSITE" id="PS51724">
    <property type="entry name" value="SPOR"/>
    <property type="match status" value="1"/>
</dbReference>
<dbReference type="SUPFAM" id="SSF110997">
    <property type="entry name" value="Sporulation related repeat"/>
    <property type="match status" value="1"/>
</dbReference>
<comment type="caution">
    <text evidence="2">The sequence shown here is derived from an EMBL/GenBank/DDBJ whole genome shotgun (WGS) entry which is preliminary data.</text>
</comment>
<keyword evidence="3" id="KW-1185">Reference proteome</keyword>